<dbReference type="EMBL" id="JACEFF010000364">
    <property type="protein sequence ID" value="KAH9638964.1"/>
    <property type="molecule type" value="Genomic_DNA"/>
</dbReference>
<dbReference type="Proteomes" id="UP000814243">
    <property type="component" value="Unassembled WGS sequence"/>
</dbReference>
<dbReference type="AlphaFoldDB" id="A0A922MM93"/>
<evidence type="ECO:0000256" key="1">
    <source>
        <dbReference type="SAM" id="SignalP"/>
    </source>
</evidence>
<sequence>MGLKNLVVFAAFLLTWEICEVRGQAARVEYLNPPNPSTVTTTIQAMPGSPYYVQETIPITPGYNPGFPTYAPPSFPGPMAPIIIDDDDDDNWHHILYYLIFAMRNRRGGCGCGGAYNGGCNSGCGGGCGGNCNSGCGGGWNNGYGSNGLNNGCGCGNSCGGNCGLYDNGFNGNNGCGCSSYIPYPIPYPLASPFPFGYPGFGGFPENSFPNDEPSPNQPSQNPNEITVLFKTDCNCK</sequence>
<keyword evidence="1" id="KW-0732">Signal</keyword>
<gene>
    <name evidence="2" type="ORF">HF086_005045</name>
</gene>
<feature type="signal peptide" evidence="1">
    <location>
        <begin position="1"/>
        <end position="23"/>
    </location>
</feature>
<protein>
    <submittedName>
        <fullName evidence="2">Uncharacterized protein</fullName>
    </submittedName>
</protein>
<comment type="caution">
    <text evidence="2">The sequence shown here is derived from an EMBL/GenBank/DDBJ whole genome shotgun (WGS) entry which is preliminary data.</text>
</comment>
<proteinExistence type="predicted"/>
<evidence type="ECO:0000313" key="2">
    <source>
        <dbReference type="EMBL" id="KAH9638964.1"/>
    </source>
</evidence>
<organism evidence="2 3">
    <name type="scientific">Spodoptera exigua</name>
    <name type="common">Beet armyworm</name>
    <name type="synonym">Noctua fulgens</name>
    <dbReference type="NCBI Taxonomy" id="7107"/>
    <lineage>
        <taxon>Eukaryota</taxon>
        <taxon>Metazoa</taxon>
        <taxon>Ecdysozoa</taxon>
        <taxon>Arthropoda</taxon>
        <taxon>Hexapoda</taxon>
        <taxon>Insecta</taxon>
        <taxon>Pterygota</taxon>
        <taxon>Neoptera</taxon>
        <taxon>Endopterygota</taxon>
        <taxon>Lepidoptera</taxon>
        <taxon>Glossata</taxon>
        <taxon>Ditrysia</taxon>
        <taxon>Noctuoidea</taxon>
        <taxon>Noctuidae</taxon>
        <taxon>Amphipyrinae</taxon>
        <taxon>Spodoptera</taxon>
    </lineage>
</organism>
<evidence type="ECO:0000313" key="3">
    <source>
        <dbReference type="Proteomes" id="UP000814243"/>
    </source>
</evidence>
<reference evidence="2" key="1">
    <citation type="journal article" date="2021" name="G3 (Bethesda)">
        <title>Genome and transcriptome analysis of the beet armyworm Spodoptera exigua reveals targets for pest control. .</title>
        <authorList>
            <person name="Simon S."/>
            <person name="Breeschoten T."/>
            <person name="Jansen H.J."/>
            <person name="Dirks R.P."/>
            <person name="Schranz M.E."/>
            <person name="Ros V.I.D."/>
        </authorList>
    </citation>
    <scope>NUCLEOTIDE SEQUENCE</scope>
    <source>
        <strain evidence="2">TB_SE_WUR_2020</strain>
    </source>
</reference>
<name>A0A922MM93_SPOEX</name>
<feature type="chain" id="PRO_5037893252" evidence="1">
    <location>
        <begin position="24"/>
        <end position="237"/>
    </location>
</feature>
<accession>A0A922MM93</accession>